<dbReference type="EMBL" id="JAUJFI010000046">
    <property type="protein sequence ID" value="MDQ2103364.1"/>
    <property type="molecule type" value="Genomic_DNA"/>
</dbReference>
<dbReference type="EC" id="4.1.99.3" evidence="9"/>
<dbReference type="InterPro" id="IPR002081">
    <property type="entry name" value="Cryptochrome/DNA_photolyase_1"/>
</dbReference>
<evidence type="ECO:0000313" key="10">
    <source>
        <dbReference type="Proteomes" id="UP001227317"/>
    </source>
</evidence>
<keyword evidence="5 6" id="KW-0157">Chromophore</keyword>
<keyword evidence="10" id="KW-1185">Reference proteome</keyword>
<dbReference type="InterPro" id="IPR036155">
    <property type="entry name" value="Crypto/Photolyase_N_sf"/>
</dbReference>
<dbReference type="PROSITE" id="PS51645">
    <property type="entry name" value="PHR_CRY_ALPHA_BETA"/>
    <property type="match status" value="1"/>
</dbReference>
<dbReference type="Pfam" id="PF00875">
    <property type="entry name" value="DNA_photolyase"/>
    <property type="match status" value="1"/>
</dbReference>
<comment type="similarity">
    <text evidence="6">Belongs to the DNA photolyase family.</text>
</comment>
<dbReference type="Gene3D" id="3.40.50.620">
    <property type="entry name" value="HUPs"/>
    <property type="match status" value="1"/>
</dbReference>
<protein>
    <submittedName>
        <fullName evidence="9">Deoxyribodipyrimidine photo-lyase</fullName>
        <ecNumber evidence="9">4.1.99.3</ecNumber>
    </submittedName>
</protein>
<dbReference type="SUPFAM" id="SSF52425">
    <property type="entry name" value="Cryptochrome/photolyase, N-terminal domain"/>
    <property type="match status" value="1"/>
</dbReference>
<dbReference type="Proteomes" id="UP001227317">
    <property type="component" value="Unassembled WGS sequence"/>
</dbReference>
<dbReference type="InterPro" id="IPR014729">
    <property type="entry name" value="Rossmann-like_a/b/a_fold"/>
</dbReference>
<dbReference type="PANTHER" id="PTHR11455:SF9">
    <property type="entry name" value="CRYPTOCHROME CIRCADIAN CLOCK 5 ISOFORM X1"/>
    <property type="match status" value="1"/>
</dbReference>
<evidence type="ECO:0000313" key="9">
    <source>
        <dbReference type="EMBL" id="MDQ2103364.1"/>
    </source>
</evidence>
<organism evidence="9 10">
    <name type="scientific">Azospirillum isscasi</name>
    <dbReference type="NCBI Taxonomy" id="3053926"/>
    <lineage>
        <taxon>Bacteria</taxon>
        <taxon>Pseudomonadati</taxon>
        <taxon>Pseudomonadota</taxon>
        <taxon>Alphaproteobacteria</taxon>
        <taxon>Rhodospirillales</taxon>
        <taxon>Azospirillaceae</taxon>
        <taxon>Azospirillum</taxon>
    </lineage>
</organism>
<comment type="cofactor">
    <cofactor evidence="1">
        <name>(6R)-5,10-methylene-5,6,7,8-tetrahydrofolate</name>
        <dbReference type="ChEBI" id="CHEBI:15636"/>
    </cofactor>
</comment>
<dbReference type="InterPro" id="IPR005101">
    <property type="entry name" value="Cryptochr/Photolyase_FAD-bd"/>
</dbReference>
<gene>
    <name evidence="9" type="ORF">QSG27_11760</name>
</gene>
<dbReference type="PANTHER" id="PTHR11455">
    <property type="entry name" value="CRYPTOCHROME"/>
    <property type="match status" value="1"/>
</dbReference>
<dbReference type="PROSITE" id="PS00394">
    <property type="entry name" value="DNA_PHOTOLYASES_1_1"/>
    <property type="match status" value="1"/>
</dbReference>
<keyword evidence="9" id="KW-0456">Lyase</keyword>
<evidence type="ECO:0000256" key="2">
    <source>
        <dbReference type="ARBA" id="ARBA00001974"/>
    </source>
</evidence>
<accession>A0ABU0WGM8</accession>
<comment type="cofactor">
    <cofactor evidence="2">
        <name>FAD</name>
        <dbReference type="ChEBI" id="CHEBI:57692"/>
    </cofactor>
</comment>
<keyword evidence="3 6" id="KW-0285">Flavoprotein</keyword>
<dbReference type="PRINTS" id="PR00147">
    <property type="entry name" value="DNAPHOTLYASE"/>
</dbReference>
<dbReference type="Pfam" id="PF03441">
    <property type="entry name" value="FAD_binding_7"/>
    <property type="match status" value="1"/>
</dbReference>
<name>A0ABU0WGM8_9PROT</name>
<dbReference type="InterPro" id="IPR036134">
    <property type="entry name" value="Crypto/Photolyase_FAD-like_sf"/>
</dbReference>
<evidence type="ECO:0000256" key="3">
    <source>
        <dbReference type="ARBA" id="ARBA00022630"/>
    </source>
</evidence>
<evidence type="ECO:0000256" key="5">
    <source>
        <dbReference type="ARBA" id="ARBA00022991"/>
    </source>
</evidence>
<reference evidence="9 10" key="1">
    <citation type="submission" date="2023-06" db="EMBL/GenBank/DDBJ databases">
        <title>Azospirillum isscasensis sp.nov, a bacterium isolated from rhizosphere soil of rice.</title>
        <authorList>
            <person name="Wang H."/>
        </authorList>
    </citation>
    <scope>NUCLEOTIDE SEQUENCE [LARGE SCALE GENOMIC DNA]</scope>
    <source>
        <strain evidence="9 10">C340-1</strain>
    </source>
</reference>
<feature type="domain" description="Photolyase/cryptochrome alpha/beta" evidence="8">
    <location>
        <begin position="6"/>
        <end position="139"/>
    </location>
</feature>
<dbReference type="GO" id="GO:0003904">
    <property type="term" value="F:deoxyribodipyrimidine photo-lyase activity"/>
    <property type="evidence" value="ECO:0007669"/>
    <property type="project" value="UniProtKB-EC"/>
</dbReference>
<keyword evidence="4 6" id="KW-0274">FAD</keyword>
<sequence length="489" mass="54573">MKTDQAPILVWFRTDLRLADNPALTAAATATAQDGTPVIPVYIREEDGGDPWLPGGASRWWLHGSLERLGKALETLGSPLVLRSGDPATVLESLVEETGAQAVLCNRRAGPSAIARDRRVGKRLTARGVTVHPHNAALLYEPGTIRTKSDTPFRVFTPFWKALLSMPEPPRPTRAPSGLTPPAKPVSSESLKDWGLRPTAPDWAGGLRARWTPGEEAARERLAEFLDGPVAVYATERDRPDHDGTSTLSPHLAFGEIGPRQIWHAARHAAAQRHELASGAEAFLRELGWREFNHHMLREEPDLPDTPLDARFVHFPWRKDESALHAWQRGRTGYPIVDAGMRQLWRTGWMHNRVRMIVGSFLIKDLLIPWQEGEAWFWDTLVDADIANNAGNWQWVAGCGADAAPFFRVFNPILQGEKFDPEGDYVRRFVPELAKLPSRWIHKPWQAPDGVLREAGVRLDRDYPRPIVDHGAARDRALAAFGHIKTSGD</sequence>
<dbReference type="Gene3D" id="1.10.579.10">
    <property type="entry name" value="DNA Cyclobutane Dipyrimidine Photolyase, subunit A, domain 3"/>
    <property type="match status" value="1"/>
</dbReference>
<evidence type="ECO:0000256" key="6">
    <source>
        <dbReference type="RuleBase" id="RU004182"/>
    </source>
</evidence>
<comment type="caution">
    <text evidence="9">The sequence shown here is derived from an EMBL/GenBank/DDBJ whole genome shotgun (WGS) entry which is preliminary data.</text>
</comment>
<evidence type="ECO:0000256" key="4">
    <source>
        <dbReference type="ARBA" id="ARBA00022827"/>
    </source>
</evidence>
<dbReference type="InterPro" id="IPR006050">
    <property type="entry name" value="DNA_photolyase_N"/>
</dbReference>
<proteinExistence type="inferred from homology"/>
<evidence type="ECO:0000256" key="1">
    <source>
        <dbReference type="ARBA" id="ARBA00001932"/>
    </source>
</evidence>
<dbReference type="SUPFAM" id="SSF48173">
    <property type="entry name" value="Cryptochrome/photolyase FAD-binding domain"/>
    <property type="match status" value="1"/>
</dbReference>
<evidence type="ECO:0000259" key="8">
    <source>
        <dbReference type="PROSITE" id="PS51645"/>
    </source>
</evidence>
<dbReference type="InterPro" id="IPR018394">
    <property type="entry name" value="DNA_photolyase_1_CS_C"/>
</dbReference>
<evidence type="ECO:0000256" key="7">
    <source>
        <dbReference type="SAM" id="MobiDB-lite"/>
    </source>
</evidence>
<dbReference type="RefSeq" id="WP_306706276.1">
    <property type="nucleotide sequence ID" value="NZ_JAUJFI010000046.1"/>
</dbReference>
<feature type="region of interest" description="Disordered" evidence="7">
    <location>
        <begin position="167"/>
        <end position="195"/>
    </location>
</feature>
<dbReference type="Gene3D" id="1.25.40.80">
    <property type="match status" value="1"/>
</dbReference>